<evidence type="ECO:0000256" key="6">
    <source>
        <dbReference type="ARBA" id="ARBA00023284"/>
    </source>
</evidence>
<dbReference type="SUPFAM" id="SSF55424">
    <property type="entry name" value="FAD/NAD-linked reductases, dimerisation (C-terminal) domain"/>
    <property type="match status" value="1"/>
</dbReference>
<dbReference type="Pfam" id="PF02852">
    <property type="entry name" value="Pyr_redox_dim"/>
    <property type="match status" value="1"/>
</dbReference>
<evidence type="ECO:0000256" key="2">
    <source>
        <dbReference type="ARBA" id="ARBA00009130"/>
    </source>
</evidence>
<feature type="domain" description="Rhodanese" evidence="7">
    <location>
        <begin position="497"/>
        <end position="588"/>
    </location>
</feature>
<dbReference type="Pfam" id="PF07992">
    <property type="entry name" value="Pyr_redox_2"/>
    <property type="match status" value="1"/>
</dbReference>
<dbReference type="PANTHER" id="PTHR43429">
    <property type="entry name" value="PYRIDINE NUCLEOTIDE-DISULFIDE OXIDOREDUCTASE DOMAIN-CONTAINING"/>
    <property type="match status" value="1"/>
</dbReference>
<keyword evidence="9" id="KW-1185">Reference proteome</keyword>
<dbReference type="KEGG" id="cpre:Csp1_04410"/>
<dbReference type="EMBL" id="CP024988">
    <property type="protein sequence ID" value="AWT25262.1"/>
    <property type="molecule type" value="Genomic_DNA"/>
</dbReference>
<proteinExistence type="inferred from homology"/>
<protein>
    <submittedName>
        <fullName evidence="8">Coenzyme A disulfide reductase</fullName>
        <ecNumber evidence="8">1.8.1.14</ecNumber>
    </submittedName>
</protein>
<dbReference type="Gene3D" id="3.50.50.60">
    <property type="entry name" value="FAD/NAD(P)-binding domain"/>
    <property type="match status" value="3"/>
</dbReference>
<dbReference type="InterPro" id="IPR036873">
    <property type="entry name" value="Rhodanese-like_dom_sf"/>
</dbReference>
<evidence type="ECO:0000313" key="9">
    <source>
        <dbReference type="Proteomes" id="UP000247696"/>
    </source>
</evidence>
<dbReference type="EC" id="1.8.1.14" evidence="8"/>
<dbReference type="SMART" id="SM00450">
    <property type="entry name" value="RHOD"/>
    <property type="match status" value="1"/>
</dbReference>
<dbReference type="AlphaFoldDB" id="A0A2Z3YME3"/>
<dbReference type="InterPro" id="IPR004099">
    <property type="entry name" value="Pyr_nucl-diS_OxRdtase_dimer"/>
</dbReference>
<dbReference type="STRING" id="1737425.GCA_900049755_02187"/>
<keyword evidence="5 8" id="KW-0560">Oxidoreductase</keyword>
<sequence length="590" mass="62136">MREPHHTVIVGGVAGGMSAATRLRRRDEHARITVIEKSGHVSFANCGLPYYIGGVIRGREQLLLQTPESLHRRFNLDVLVNTEVTALHADAHEVEVVDRTTGRRRTVRYDSLLLAPGAAPFVPDIPGIGRALVLRTVEDTDRIHAEVSSLPHGAPVVVAGGGFIGIEVAENLVHRGLEVTVVEHGNQIMGPLDPEMASIVEQHLRDHGVRVLTSAGVTAVGADDVTLEDGTSLPAAAVIMAAGVRPATAFAVEAGLETLPGGALVVDRHWCTSAPDVYAVGDAVAAPDFLTGDPVVVPLAQTANRDGRYVADIIADQTAGAEDVAGSAGAPGAGRSRSREMPDTFGTSVMGVFGLQVASTGWSQKKLVAAGVPHRVIATHPSDHAGYYPGSQTLSVKMTVGSGAFRGEDLTDRILGAQIVGGAGADKRIDVIATAMQSGRSAPDLADLELAYAPQFGSAKDPVNMLGYVADNLRTGRTELVTWEDVDKIVTGTAPEDLTDAVLVDVRTPGEFASGSVPSAVNIPLDELRGRLDELRELSEGTQGPRPTVVFCQVGQRGHVAESLLRGEGFTRVYNLTGGYRTWSDGQHSR</sequence>
<evidence type="ECO:0000256" key="4">
    <source>
        <dbReference type="ARBA" id="ARBA00022827"/>
    </source>
</evidence>
<dbReference type="SUPFAM" id="SSF52821">
    <property type="entry name" value="Rhodanese/Cell cycle control phosphatase"/>
    <property type="match status" value="1"/>
</dbReference>
<dbReference type="SUPFAM" id="SSF51905">
    <property type="entry name" value="FAD/NAD(P)-binding domain"/>
    <property type="match status" value="1"/>
</dbReference>
<evidence type="ECO:0000256" key="5">
    <source>
        <dbReference type="ARBA" id="ARBA00023002"/>
    </source>
</evidence>
<dbReference type="InterPro" id="IPR001763">
    <property type="entry name" value="Rhodanese-like_dom"/>
</dbReference>
<dbReference type="Gene3D" id="3.40.250.10">
    <property type="entry name" value="Rhodanese-like domain"/>
    <property type="match status" value="1"/>
</dbReference>
<evidence type="ECO:0000256" key="1">
    <source>
        <dbReference type="ARBA" id="ARBA00001974"/>
    </source>
</evidence>
<evidence type="ECO:0000256" key="3">
    <source>
        <dbReference type="ARBA" id="ARBA00022630"/>
    </source>
</evidence>
<comment type="similarity">
    <text evidence="2">Belongs to the class-III pyridine nucleotide-disulfide oxidoreductase family.</text>
</comment>
<dbReference type="PRINTS" id="PR00368">
    <property type="entry name" value="FADPNR"/>
</dbReference>
<dbReference type="PANTHER" id="PTHR43429:SF1">
    <property type="entry name" value="NAD(P)H SULFUR OXIDOREDUCTASE (COA-DEPENDENT)"/>
    <property type="match status" value="1"/>
</dbReference>
<dbReference type="PROSITE" id="PS50206">
    <property type="entry name" value="RHODANESE_3"/>
    <property type="match status" value="1"/>
</dbReference>
<dbReference type="PRINTS" id="PR00411">
    <property type="entry name" value="PNDRDTASEI"/>
</dbReference>
<dbReference type="GO" id="GO:0050451">
    <property type="term" value="F:CoA-disulfide reductase (NADPH) activity"/>
    <property type="evidence" value="ECO:0007669"/>
    <property type="project" value="UniProtKB-EC"/>
</dbReference>
<dbReference type="Pfam" id="PF00581">
    <property type="entry name" value="Rhodanese"/>
    <property type="match status" value="1"/>
</dbReference>
<accession>A0A2Z3YME3</accession>
<keyword evidence="3" id="KW-0285">Flavoprotein</keyword>
<dbReference type="InterPro" id="IPR050260">
    <property type="entry name" value="FAD-bd_OxRdtase"/>
</dbReference>
<name>A0A2Z3YME3_9CORY</name>
<dbReference type="Proteomes" id="UP000247696">
    <property type="component" value="Chromosome"/>
</dbReference>
<dbReference type="InterPro" id="IPR036188">
    <property type="entry name" value="FAD/NAD-bd_sf"/>
</dbReference>
<reference evidence="9" key="1">
    <citation type="submission" date="2017-11" db="EMBL/GenBank/DDBJ databases">
        <title>Otitis media/interna in a cat caused by the recently described species Corynebacterium provencense.</title>
        <authorList>
            <person name="Kittl S."/>
            <person name="Brodard I."/>
            <person name="Rychener L."/>
            <person name="Jores J."/>
            <person name="Roosje P."/>
            <person name="Gobeli Brawand S."/>
        </authorList>
    </citation>
    <scope>NUCLEOTIDE SEQUENCE [LARGE SCALE GENOMIC DNA]</scope>
    <source>
        <strain evidence="9">17KM38</strain>
    </source>
</reference>
<gene>
    <name evidence="8" type="primary">cdr</name>
    <name evidence="8" type="ORF">Csp1_04410</name>
</gene>
<dbReference type="OrthoDB" id="9802028at2"/>
<evidence type="ECO:0000259" key="7">
    <source>
        <dbReference type="PROSITE" id="PS50206"/>
    </source>
</evidence>
<organism evidence="8 9">
    <name type="scientific">Corynebacterium provencense</name>
    <dbReference type="NCBI Taxonomy" id="1737425"/>
    <lineage>
        <taxon>Bacteria</taxon>
        <taxon>Bacillati</taxon>
        <taxon>Actinomycetota</taxon>
        <taxon>Actinomycetes</taxon>
        <taxon>Mycobacteriales</taxon>
        <taxon>Corynebacteriaceae</taxon>
        <taxon>Corynebacterium</taxon>
    </lineage>
</organism>
<keyword evidence="6" id="KW-0676">Redox-active center</keyword>
<dbReference type="InterPro" id="IPR016156">
    <property type="entry name" value="FAD/NAD-linked_Rdtase_dimer_sf"/>
</dbReference>
<keyword evidence="4" id="KW-0274">FAD</keyword>
<dbReference type="RefSeq" id="WP_110480966.1">
    <property type="nucleotide sequence ID" value="NZ_CP024988.1"/>
</dbReference>
<dbReference type="InterPro" id="IPR023753">
    <property type="entry name" value="FAD/NAD-binding_dom"/>
</dbReference>
<evidence type="ECO:0000313" key="8">
    <source>
        <dbReference type="EMBL" id="AWT25262.1"/>
    </source>
</evidence>
<comment type="cofactor">
    <cofactor evidence="1">
        <name>FAD</name>
        <dbReference type="ChEBI" id="CHEBI:57692"/>
    </cofactor>
</comment>